<gene>
    <name evidence="3" type="ORF">MUG84_18060</name>
</gene>
<evidence type="ECO:0000313" key="3">
    <source>
        <dbReference type="EMBL" id="MCJ8013632.1"/>
    </source>
</evidence>
<sequence length="552" mass="61579">MPKKRVALALILLMVFVSACSGTKNEATPSSTEKKSPSSDSPITAKGDPYGKYDQSVSLKIAKAYNTKDLNLPNGDTVENNEYIRYVEKKLNVKVTEAWQVETSDAYNQKIGVSIAGRDLPDAFIVNEQQLKQLVAADLIEDLTDAYKNNANDYIRGLYDSYDNRVLGRATFNGKLMALPSTQIGQQFNIVWIRQDWLDTLGLKPPQTLDDLVNIAKTFIDKDASGKGTVGMTGIPQLAGWNAVHGFDPILGALNAYKSQWIKDASGNIVYSSTLPEMKTALGKLHDLYAQGIIDKEFAVRKDPNELVANNKVGIVFGPWWIPYSPLPDSLKNDPKAEWKPFLAPLDENGKFNVPDQDPTGSFLVVRKGYEHPEAVVRVLNVEYDGIRQFDPEAKDIYKDVPGIAGNWALWPFTLQVGPEDTVYQTHLELKKAIDAKEPSSLNAELKLYYDDYMKNQENPKKDLNAWSNAMSRMDGSALMGSDKINVKRNVFFGKTKTMGTKWAVLQKLESETFLKIIMGDAPLDSFDSFVTQWNNLGGKQIIEEIGQELNK</sequence>
<reference evidence="3" key="1">
    <citation type="submission" date="2022-04" db="EMBL/GenBank/DDBJ databases">
        <title>Paenibacillus mangrovi sp. nov., a novel endophytic bacterium isolated from bark of Kandelia candel.</title>
        <authorList>
            <person name="Tuo L."/>
        </authorList>
    </citation>
    <scope>NUCLEOTIDE SEQUENCE</scope>
    <source>
        <strain evidence="3">KQZ6P-2</strain>
    </source>
</reference>
<dbReference type="EMBL" id="JALIRP010000007">
    <property type="protein sequence ID" value="MCJ8013632.1"/>
    <property type="molecule type" value="Genomic_DNA"/>
</dbReference>
<evidence type="ECO:0000256" key="1">
    <source>
        <dbReference type="SAM" id="MobiDB-lite"/>
    </source>
</evidence>
<dbReference type="PANTHER" id="PTHR43649">
    <property type="entry name" value="ARABINOSE-BINDING PROTEIN-RELATED"/>
    <property type="match status" value="1"/>
</dbReference>
<evidence type="ECO:0000313" key="4">
    <source>
        <dbReference type="Proteomes" id="UP001139347"/>
    </source>
</evidence>
<feature type="chain" id="PRO_5040920333" evidence="2">
    <location>
        <begin position="20"/>
        <end position="552"/>
    </location>
</feature>
<dbReference type="Gene3D" id="3.40.190.10">
    <property type="entry name" value="Periplasmic binding protein-like II"/>
    <property type="match status" value="2"/>
</dbReference>
<feature type="signal peptide" evidence="2">
    <location>
        <begin position="1"/>
        <end position="19"/>
    </location>
</feature>
<organism evidence="3 4">
    <name type="scientific">Paenibacillus mangrovi</name>
    <dbReference type="NCBI Taxonomy" id="2931978"/>
    <lineage>
        <taxon>Bacteria</taxon>
        <taxon>Bacillati</taxon>
        <taxon>Bacillota</taxon>
        <taxon>Bacilli</taxon>
        <taxon>Bacillales</taxon>
        <taxon>Paenibacillaceae</taxon>
        <taxon>Paenibacillus</taxon>
    </lineage>
</organism>
<dbReference type="AlphaFoldDB" id="A0A9X1WQU1"/>
<dbReference type="InterPro" id="IPR050490">
    <property type="entry name" value="Bact_solute-bd_prot1"/>
</dbReference>
<feature type="region of interest" description="Disordered" evidence="1">
    <location>
        <begin position="23"/>
        <end position="50"/>
    </location>
</feature>
<proteinExistence type="predicted"/>
<evidence type="ECO:0000256" key="2">
    <source>
        <dbReference type="SAM" id="SignalP"/>
    </source>
</evidence>
<keyword evidence="2" id="KW-0732">Signal</keyword>
<dbReference type="RefSeq" id="WP_244727295.1">
    <property type="nucleotide sequence ID" value="NZ_JALIRP010000007.1"/>
</dbReference>
<accession>A0A9X1WQU1</accession>
<dbReference type="PROSITE" id="PS51257">
    <property type="entry name" value="PROKAR_LIPOPROTEIN"/>
    <property type="match status" value="1"/>
</dbReference>
<keyword evidence="4" id="KW-1185">Reference proteome</keyword>
<protein>
    <submittedName>
        <fullName evidence="3">Extracellular solute-binding protein</fullName>
    </submittedName>
</protein>
<dbReference type="Proteomes" id="UP001139347">
    <property type="component" value="Unassembled WGS sequence"/>
</dbReference>
<comment type="caution">
    <text evidence="3">The sequence shown here is derived from an EMBL/GenBank/DDBJ whole genome shotgun (WGS) entry which is preliminary data.</text>
</comment>
<dbReference type="PANTHER" id="PTHR43649:SF12">
    <property type="entry name" value="DIACETYLCHITOBIOSE BINDING PROTEIN DASA"/>
    <property type="match status" value="1"/>
</dbReference>
<dbReference type="SUPFAM" id="SSF53850">
    <property type="entry name" value="Periplasmic binding protein-like II"/>
    <property type="match status" value="1"/>
</dbReference>
<name>A0A9X1WQU1_9BACL</name>